<dbReference type="Pfam" id="PF02826">
    <property type="entry name" value="2-Hacid_dh_C"/>
    <property type="match status" value="1"/>
</dbReference>
<proteinExistence type="inferred from homology"/>
<dbReference type="Pfam" id="PF00389">
    <property type="entry name" value="2-Hacid_dh"/>
    <property type="match status" value="2"/>
</dbReference>
<evidence type="ECO:0000256" key="4">
    <source>
        <dbReference type="RuleBase" id="RU003719"/>
    </source>
</evidence>
<keyword evidence="3" id="KW-0520">NAD</keyword>
<name>A0AAD5CVA3_AMBAR</name>
<dbReference type="FunFam" id="3.40.50.720:FF:000213">
    <property type="entry name" value="Putative 2-hydroxyacid dehydrogenase"/>
    <property type="match status" value="1"/>
</dbReference>
<dbReference type="InterPro" id="IPR029752">
    <property type="entry name" value="D-isomer_DH_CS1"/>
</dbReference>
<reference evidence="7" key="1">
    <citation type="submission" date="2022-06" db="EMBL/GenBank/DDBJ databases">
        <title>Uncovering the hologenomic basis of an extraordinary plant invasion.</title>
        <authorList>
            <person name="Bieker V.C."/>
            <person name="Martin M.D."/>
            <person name="Gilbert T."/>
            <person name="Hodgins K."/>
            <person name="Battlay P."/>
            <person name="Petersen B."/>
            <person name="Wilson J."/>
        </authorList>
    </citation>
    <scope>NUCLEOTIDE SEQUENCE</scope>
    <source>
        <strain evidence="7">AA19_3_7</strain>
        <tissue evidence="7">Leaf</tissue>
    </source>
</reference>
<gene>
    <name evidence="7" type="ORF">M8C21_012452</name>
</gene>
<protein>
    <recommendedName>
        <fullName evidence="9">Hydroxyphenylpyruvate reductase</fullName>
    </recommendedName>
</protein>
<dbReference type="CDD" id="cd12156">
    <property type="entry name" value="HPPR"/>
    <property type="match status" value="1"/>
</dbReference>
<feature type="domain" description="D-isomer specific 2-hydroxyacid dehydrogenase catalytic" evidence="5">
    <location>
        <begin position="6"/>
        <end position="131"/>
    </location>
</feature>
<organism evidence="7 8">
    <name type="scientific">Ambrosia artemisiifolia</name>
    <name type="common">Common ragweed</name>
    <dbReference type="NCBI Taxonomy" id="4212"/>
    <lineage>
        <taxon>Eukaryota</taxon>
        <taxon>Viridiplantae</taxon>
        <taxon>Streptophyta</taxon>
        <taxon>Embryophyta</taxon>
        <taxon>Tracheophyta</taxon>
        <taxon>Spermatophyta</taxon>
        <taxon>Magnoliopsida</taxon>
        <taxon>eudicotyledons</taxon>
        <taxon>Gunneridae</taxon>
        <taxon>Pentapetalae</taxon>
        <taxon>asterids</taxon>
        <taxon>campanulids</taxon>
        <taxon>Asterales</taxon>
        <taxon>Asteraceae</taxon>
        <taxon>Asteroideae</taxon>
        <taxon>Heliantheae alliance</taxon>
        <taxon>Heliantheae</taxon>
        <taxon>Ambrosia</taxon>
    </lineage>
</organism>
<keyword evidence="8" id="KW-1185">Reference proteome</keyword>
<dbReference type="AlphaFoldDB" id="A0AAD5CVA3"/>
<dbReference type="SUPFAM" id="SSF51735">
    <property type="entry name" value="NAD(P)-binding Rossmann-fold domains"/>
    <property type="match status" value="1"/>
</dbReference>
<evidence type="ECO:0000313" key="7">
    <source>
        <dbReference type="EMBL" id="KAI7748652.1"/>
    </source>
</evidence>
<dbReference type="PANTHER" id="PTHR10996:SF178">
    <property type="entry name" value="2-HYDROXYACID DEHYDROGENASE YGL185C-RELATED"/>
    <property type="match status" value="1"/>
</dbReference>
<dbReference type="EMBL" id="JAMZMK010006496">
    <property type="protein sequence ID" value="KAI7748652.1"/>
    <property type="molecule type" value="Genomic_DNA"/>
</dbReference>
<evidence type="ECO:0000259" key="6">
    <source>
        <dbReference type="Pfam" id="PF02826"/>
    </source>
</evidence>
<dbReference type="GO" id="GO:0016618">
    <property type="term" value="F:hydroxypyruvate reductase [NAD(P)H] activity"/>
    <property type="evidence" value="ECO:0007669"/>
    <property type="project" value="TreeGrafter"/>
</dbReference>
<dbReference type="InterPro" id="IPR006139">
    <property type="entry name" value="D-isomer_2_OHA_DH_cat_dom"/>
</dbReference>
<dbReference type="PROSITE" id="PS00065">
    <property type="entry name" value="D_2_HYDROXYACID_DH_1"/>
    <property type="match status" value="1"/>
</dbReference>
<accession>A0AAD5CVA3</accession>
<dbReference type="InterPro" id="IPR006140">
    <property type="entry name" value="D-isomer_DH_NAD-bd"/>
</dbReference>
<evidence type="ECO:0000256" key="3">
    <source>
        <dbReference type="ARBA" id="ARBA00023027"/>
    </source>
</evidence>
<dbReference type="InterPro" id="IPR036291">
    <property type="entry name" value="NAD(P)-bd_dom_sf"/>
</dbReference>
<dbReference type="SUPFAM" id="SSF52283">
    <property type="entry name" value="Formate/glycerate dehydrogenase catalytic domain-like"/>
    <property type="match status" value="2"/>
</dbReference>
<evidence type="ECO:0000259" key="5">
    <source>
        <dbReference type="Pfam" id="PF00389"/>
    </source>
</evidence>
<evidence type="ECO:0000313" key="8">
    <source>
        <dbReference type="Proteomes" id="UP001206925"/>
    </source>
</evidence>
<dbReference type="PANTHER" id="PTHR10996">
    <property type="entry name" value="2-HYDROXYACID DEHYDROGENASE-RELATED"/>
    <property type="match status" value="1"/>
</dbReference>
<dbReference type="Proteomes" id="UP001206925">
    <property type="component" value="Unassembled WGS sequence"/>
</dbReference>
<comment type="caution">
    <text evidence="7">The sequence shown here is derived from an EMBL/GenBank/DDBJ whole genome shotgun (WGS) entry which is preliminary data.</text>
</comment>
<dbReference type="GO" id="GO:0051287">
    <property type="term" value="F:NAD binding"/>
    <property type="evidence" value="ECO:0007669"/>
    <property type="project" value="InterPro"/>
</dbReference>
<evidence type="ECO:0000256" key="2">
    <source>
        <dbReference type="ARBA" id="ARBA00023002"/>
    </source>
</evidence>
<dbReference type="Gene3D" id="3.40.50.720">
    <property type="entry name" value="NAD(P)-binding Rossmann-like Domain"/>
    <property type="match status" value="3"/>
</dbReference>
<evidence type="ECO:0000256" key="1">
    <source>
        <dbReference type="ARBA" id="ARBA00022857"/>
    </source>
</evidence>
<evidence type="ECO:0008006" key="9">
    <source>
        <dbReference type="Google" id="ProtNLM"/>
    </source>
</evidence>
<comment type="similarity">
    <text evidence="4">Belongs to the D-isomer specific 2-hydroxyacid dehydrogenase family.</text>
</comment>
<keyword evidence="1" id="KW-0521">NADP</keyword>
<feature type="domain" description="D-isomer specific 2-hydroxyacid dehydrogenase catalytic" evidence="5">
    <location>
        <begin position="170"/>
        <end position="469"/>
    </location>
</feature>
<sequence length="470" mass="51904">MENINVLITSPINPYLEQQLDKHFNLLRLYDFPKQDEFYKNYSTSIHAVVNNPTCPADREFIDSLPALEIISTFSVGLDHVDLEYCKEKGVKVTNTPDVLTDDVADLAIGLMLTTLRGICESDRYVRSGLWKKGDFKLTTKSSPFITNSSHSPSPTIMEAIGVLMVFPMSTYLEQELDKRFNLFRIWNHPQKTDFLTQNAASIRAVVGNANAGADRALIDSLPALEIVSSFSVGLDKVDLGYCKEKGIRVTNTPDVLTDDVADLAIGLMLTTLRGICECDRYVRSGLWKKGDFKLTTKFSGKRVGIIGLGRIGTAIAKRAEAFNCPISYYSRSEKPESQYKYFPSVVELASNCDILVVACPLTEQTRHIVNREVLNALGPKGFLINIGRGPHVDEPELVSALVEGRIAGAGLDVFEKEPHVPEELFGLDNVVLLPHVGSGTVETRNAMADLVVGNLEAHFNKKPLLTPVV</sequence>
<dbReference type="GO" id="GO:0005829">
    <property type="term" value="C:cytosol"/>
    <property type="evidence" value="ECO:0007669"/>
    <property type="project" value="TreeGrafter"/>
</dbReference>
<dbReference type="GO" id="GO:0030267">
    <property type="term" value="F:glyoxylate reductase (NADPH) activity"/>
    <property type="evidence" value="ECO:0007669"/>
    <property type="project" value="TreeGrafter"/>
</dbReference>
<feature type="domain" description="D-isomer specific 2-hydroxyacid dehydrogenase NAD-binding" evidence="6">
    <location>
        <begin position="266"/>
        <end position="438"/>
    </location>
</feature>
<keyword evidence="2 4" id="KW-0560">Oxidoreductase</keyword>
<dbReference type="InterPro" id="IPR050223">
    <property type="entry name" value="D-isomer_2-hydroxyacid_DH"/>
</dbReference>